<evidence type="ECO:0000313" key="3">
    <source>
        <dbReference type="EMBL" id="QHC02363.1"/>
    </source>
</evidence>
<accession>A0A7L4YTP4</accession>
<feature type="domain" description="Glycosyl transferase family 1" evidence="2">
    <location>
        <begin position="209"/>
        <end position="294"/>
    </location>
</feature>
<dbReference type="InParanoid" id="A0A7L4YTP4"/>
<dbReference type="Pfam" id="PF00534">
    <property type="entry name" value="Glycos_transf_1"/>
    <property type="match status" value="1"/>
</dbReference>
<reference evidence="3 4" key="1">
    <citation type="journal article" date="2018" name="Int. J. Syst. Evol. Microbiol.">
        <title>Epidermidibacterium keratini gen. nov., sp. nov., a member of the family Sporichthyaceae, isolated from keratin epidermis.</title>
        <authorList>
            <person name="Lee D.G."/>
            <person name="Trujillo M.E."/>
            <person name="Kang S."/>
            <person name="Nam J.J."/>
            <person name="Kim Y.J."/>
        </authorList>
    </citation>
    <scope>NUCLEOTIDE SEQUENCE [LARGE SCALE GENOMIC DNA]</scope>
    <source>
        <strain evidence="3 4">EPI-7</strain>
    </source>
</reference>
<keyword evidence="1 3" id="KW-0808">Transferase</keyword>
<organism evidence="3 4">
    <name type="scientific">Epidermidibacterium keratini</name>
    <dbReference type="NCBI Taxonomy" id="1891644"/>
    <lineage>
        <taxon>Bacteria</taxon>
        <taxon>Bacillati</taxon>
        <taxon>Actinomycetota</taxon>
        <taxon>Actinomycetes</taxon>
        <taxon>Sporichthyales</taxon>
        <taxon>Sporichthyaceae</taxon>
        <taxon>Epidermidibacterium</taxon>
    </lineage>
</organism>
<dbReference type="RefSeq" id="WP_159547478.1">
    <property type="nucleotide sequence ID" value="NZ_CP047156.1"/>
</dbReference>
<keyword evidence="4" id="KW-1185">Reference proteome</keyword>
<dbReference type="SUPFAM" id="SSF53756">
    <property type="entry name" value="UDP-Glycosyltransferase/glycogen phosphorylase"/>
    <property type="match status" value="1"/>
</dbReference>
<dbReference type="Gene3D" id="3.40.50.2000">
    <property type="entry name" value="Glycogen Phosphorylase B"/>
    <property type="match status" value="1"/>
</dbReference>
<gene>
    <name evidence="3" type="ORF">EK0264_08920</name>
</gene>
<evidence type="ECO:0000256" key="1">
    <source>
        <dbReference type="ARBA" id="ARBA00022679"/>
    </source>
</evidence>
<dbReference type="EMBL" id="CP047156">
    <property type="protein sequence ID" value="QHC02363.1"/>
    <property type="molecule type" value="Genomic_DNA"/>
</dbReference>
<evidence type="ECO:0000259" key="2">
    <source>
        <dbReference type="Pfam" id="PF00534"/>
    </source>
</evidence>
<dbReference type="CDD" id="cd01635">
    <property type="entry name" value="Glycosyltransferase_GTB-type"/>
    <property type="match status" value="1"/>
</dbReference>
<dbReference type="Proteomes" id="UP000463857">
    <property type="component" value="Chromosome"/>
</dbReference>
<protein>
    <submittedName>
        <fullName evidence="3">Glycosyltransferase</fullName>
    </submittedName>
</protein>
<sequence length="320" mass="35330">MKVLTWHVHGSWLTSFVQGRDTYLLPVNDERDAEGRGRAQTWDWPANAVELTARELADAPLDIVVLQRPEEIELTKKWTGRTPGRDLPAVYVEHNTPGGDACRTRHPLADQSDIPIVHVTHFNRLAWDCGSTPTRVIEHAIVDPGYRYTGELQRTAVAINEPLRRGRAVGTDLLTYFAGAAPLDVFGMATDGLSQAFSDSPIIGIADLPQDAMHDQLARRRVYLHTARWTSLGLSLLEAMYLGMPVVALAATEAPRAIAPDAGVVSSDLESLRDAVRTFVHEPELARDVGLRARADVTQRYGLSRFLDQWDAALRESVAG</sequence>
<dbReference type="OrthoDB" id="9794513at2"/>
<dbReference type="AlphaFoldDB" id="A0A7L4YTP4"/>
<dbReference type="InterPro" id="IPR001296">
    <property type="entry name" value="Glyco_trans_1"/>
</dbReference>
<name>A0A7L4YTP4_9ACTN</name>
<dbReference type="GO" id="GO:0016757">
    <property type="term" value="F:glycosyltransferase activity"/>
    <property type="evidence" value="ECO:0007669"/>
    <property type="project" value="InterPro"/>
</dbReference>
<evidence type="ECO:0000313" key="4">
    <source>
        <dbReference type="Proteomes" id="UP000463857"/>
    </source>
</evidence>
<proteinExistence type="predicted"/>
<dbReference type="KEGG" id="eke:EK0264_08920"/>